<accession>A0AAD8WS88</accession>
<feature type="coiled-coil region" evidence="1">
    <location>
        <begin position="200"/>
        <end position="268"/>
    </location>
</feature>
<feature type="domain" description="Transposase (putative) gypsy type" evidence="2">
    <location>
        <begin position="51"/>
        <end position="118"/>
    </location>
</feature>
<evidence type="ECO:0000256" key="1">
    <source>
        <dbReference type="SAM" id="Coils"/>
    </source>
</evidence>
<name>A0AAD8WS88_LOLMU</name>
<dbReference type="PANTHER" id="PTHR33026">
    <property type="entry name" value="OS06G0360600 PROTEIN"/>
    <property type="match status" value="1"/>
</dbReference>
<dbReference type="AlphaFoldDB" id="A0AAD8WS88"/>
<dbReference type="Pfam" id="PF04195">
    <property type="entry name" value="Transposase_28"/>
    <property type="match status" value="1"/>
</dbReference>
<organism evidence="3 4">
    <name type="scientific">Lolium multiflorum</name>
    <name type="common">Italian ryegrass</name>
    <name type="synonym">Lolium perenne subsp. multiflorum</name>
    <dbReference type="NCBI Taxonomy" id="4521"/>
    <lineage>
        <taxon>Eukaryota</taxon>
        <taxon>Viridiplantae</taxon>
        <taxon>Streptophyta</taxon>
        <taxon>Embryophyta</taxon>
        <taxon>Tracheophyta</taxon>
        <taxon>Spermatophyta</taxon>
        <taxon>Magnoliopsida</taxon>
        <taxon>Liliopsida</taxon>
        <taxon>Poales</taxon>
        <taxon>Poaceae</taxon>
        <taxon>BOP clade</taxon>
        <taxon>Pooideae</taxon>
        <taxon>Poodae</taxon>
        <taxon>Poeae</taxon>
        <taxon>Poeae Chloroplast Group 2 (Poeae type)</taxon>
        <taxon>Loliodinae</taxon>
        <taxon>Loliinae</taxon>
        <taxon>Lolium</taxon>
    </lineage>
</organism>
<dbReference type="EMBL" id="JAUUTY010000003">
    <property type="protein sequence ID" value="KAK1670868.1"/>
    <property type="molecule type" value="Genomic_DNA"/>
</dbReference>
<evidence type="ECO:0000259" key="2">
    <source>
        <dbReference type="Pfam" id="PF04195"/>
    </source>
</evidence>
<keyword evidence="1" id="KW-0175">Coiled coil</keyword>
<protein>
    <recommendedName>
        <fullName evidence="2">Transposase (putative) gypsy type domain-containing protein</fullName>
    </recommendedName>
</protein>
<dbReference type="InterPro" id="IPR007321">
    <property type="entry name" value="Transposase_28"/>
</dbReference>
<evidence type="ECO:0000313" key="3">
    <source>
        <dbReference type="EMBL" id="KAK1670868.1"/>
    </source>
</evidence>
<sequence>MEPAEISGWERSKISNQDLKTLKTLGLLKKEEALLFPGDESFPTPRIGYRVTFVDHLIRGLSTPIHEFLRGLLFVYGIQLHQLTPNSILHISIFITLCECFLGTHPHWGLWKRIFYLRRNSSRSVAYNVGGVVICVRPEVVYFDIKFPNSVQGWRRRWLYIQEEHVDSQEYNIAPFDGAAKILRRRSWDAEASEEEKTATNALMKRIRELQNTREALAKANKCADDLAIKLDQSEKARKKAEQDAASVEDLRKRLHHAENALSEKTTQQIAREEAIIGRLESQNRRIVTRKMGEDFALQEAEDDRLLDALSILELHGDLARSSIVDARTVFTRLFPYFFPKQTQPTTFSEFARRFLPQEDLGLAFRQENLKVGVEGTIALVAESQQNVDWAKAGETKGINKEKWKSLVKAAKPHSKKILSFLEYKPAASSSTAKPEVK</sequence>
<gene>
    <name evidence="3" type="ORF">QYE76_059027</name>
</gene>
<evidence type="ECO:0000313" key="4">
    <source>
        <dbReference type="Proteomes" id="UP001231189"/>
    </source>
</evidence>
<comment type="caution">
    <text evidence="3">The sequence shown here is derived from an EMBL/GenBank/DDBJ whole genome shotgun (WGS) entry which is preliminary data.</text>
</comment>
<reference evidence="3" key="1">
    <citation type="submission" date="2023-07" db="EMBL/GenBank/DDBJ databases">
        <title>A chromosome-level genome assembly of Lolium multiflorum.</title>
        <authorList>
            <person name="Chen Y."/>
            <person name="Copetti D."/>
            <person name="Kolliker R."/>
            <person name="Studer B."/>
        </authorList>
    </citation>
    <scope>NUCLEOTIDE SEQUENCE</scope>
    <source>
        <strain evidence="3">02402/16</strain>
        <tissue evidence="3">Leaf</tissue>
    </source>
</reference>
<proteinExistence type="predicted"/>
<keyword evidence="4" id="KW-1185">Reference proteome</keyword>
<dbReference type="PANTHER" id="PTHR33026:SF7">
    <property type="entry name" value="OS03G0100275 PROTEIN"/>
    <property type="match status" value="1"/>
</dbReference>
<dbReference type="Proteomes" id="UP001231189">
    <property type="component" value="Unassembled WGS sequence"/>
</dbReference>